<gene>
    <name evidence="1" type="ORF">SAMN02983003_0515</name>
</gene>
<dbReference type="STRING" id="665118.SAMN02983003_0515"/>
<dbReference type="EMBL" id="FPKU01000001">
    <property type="protein sequence ID" value="SFZ81465.1"/>
    <property type="molecule type" value="Genomic_DNA"/>
</dbReference>
<dbReference type="AlphaFoldDB" id="A0A1K2HTH2"/>
<evidence type="ECO:0000313" key="1">
    <source>
        <dbReference type="EMBL" id="SFZ81465.1"/>
    </source>
</evidence>
<evidence type="ECO:0000313" key="2">
    <source>
        <dbReference type="Proteomes" id="UP000183447"/>
    </source>
</evidence>
<dbReference type="Pfam" id="PF04317">
    <property type="entry name" value="DUF463"/>
    <property type="match status" value="1"/>
</dbReference>
<evidence type="ECO:0008006" key="3">
    <source>
        <dbReference type="Google" id="ProtNLM"/>
    </source>
</evidence>
<dbReference type="OrthoDB" id="9777645at2"/>
<dbReference type="InterPro" id="IPR007413">
    <property type="entry name" value="YcjX-like"/>
</dbReference>
<keyword evidence="2" id="KW-1185">Reference proteome</keyword>
<sequence>MAPATTLADEIGIALANLAESATGTFVPTLRLGVTGLSRAGKTVFITALVQNLVASGRLPAFAPVAEGRLLGGALTEYPDRAMPRFAFEQHLAALSADPPSWPESTRRISQLRITLRYRSTRWTAGLRGTSTLHLDIVDYPGEWLLDLPLLAQSYAQWSAATLERMRSRGGEDASPFLAALAATDPLAPASDPTAETLARVFTAYLRKSREDGRALSALAPGRFLMPGDLEGSPALTFAPLPPRDDAAPSASLHAMLERRFEAYKSVVVRPFFRDHFARLDRQVVLVDALRALNAGPAAVADLETAMTEILACFRQGEVNPLLRPFSRRIDRILFCATKADHIHHTSHDRLERILNRLVGNAANRARFAGTRTASLAIAALRATREGSFREGGETFPTIIGRPEPGETLDGVTYDGKSEIALFPGDLPDDPDRVFDDGAGPGLRFLRFLPPDLPRGPDGQLILPHIRFDRALDFLIGDRMR</sequence>
<protein>
    <recommendedName>
        <fullName evidence="3">Amino acid regulated cytosolic protein</fullName>
    </recommendedName>
</protein>
<name>A0A1K2HTH2_9HYPH</name>
<dbReference type="Proteomes" id="UP000183447">
    <property type="component" value="Unassembled WGS sequence"/>
</dbReference>
<proteinExistence type="predicted"/>
<dbReference type="PANTHER" id="PTHR38605:SF1">
    <property type="entry name" value="ATPASE"/>
    <property type="match status" value="1"/>
</dbReference>
<reference evidence="1 2" key="1">
    <citation type="submission" date="2016-11" db="EMBL/GenBank/DDBJ databases">
        <authorList>
            <person name="Jaros S."/>
            <person name="Januszkiewicz K."/>
            <person name="Wedrychowicz H."/>
        </authorList>
    </citation>
    <scope>NUCLEOTIDE SEQUENCE [LARGE SCALE GENOMIC DNA]</scope>
    <source>
        <strain evidence="1 2">ATCC 23634</strain>
    </source>
</reference>
<dbReference type="PIRSF" id="PIRSF019381">
    <property type="entry name" value="YcjX"/>
    <property type="match status" value="1"/>
</dbReference>
<accession>A0A1K2HTH2</accession>
<dbReference type="RefSeq" id="WP_072338827.1">
    <property type="nucleotide sequence ID" value="NZ_FPKU01000001.1"/>
</dbReference>
<organism evidence="1 2">
    <name type="scientific">Devosia enhydra</name>
    <dbReference type="NCBI Taxonomy" id="665118"/>
    <lineage>
        <taxon>Bacteria</taxon>
        <taxon>Pseudomonadati</taxon>
        <taxon>Pseudomonadota</taxon>
        <taxon>Alphaproteobacteria</taxon>
        <taxon>Hyphomicrobiales</taxon>
        <taxon>Devosiaceae</taxon>
        <taxon>Devosia</taxon>
    </lineage>
</organism>
<dbReference type="PANTHER" id="PTHR38605">
    <property type="entry name" value="ATPASE-RELATED"/>
    <property type="match status" value="1"/>
</dbReference>